<protein>
    <submittedName>
        <fullName evidence="1">Uncharacterized protein</fullName>
    </submittedName>
</protein>
<dbReference type="EMBL" id="BAABAK010000011">
    <property type="protein sequence ID" value="GAA3971405.1"/>
    <property type="molecule type" value="Genomic_DNA"/>
</dbReference>
<keyword evidence="2" id="KW-1185">Reference proteome</keyword>
<dbReference type="RefSeq" id="WP_344767482.1">
    <property type="nucleotide sequence ID" value="NZ_BAABAK010000011.1"/>
</dbReference>
<sequence>MHTLNFNKQSKDDLEVLVKVSSDYSHILSTIKPVTDPRQPTDALRKNMLAYIAFIYSKLLTSIRILHGYHIDDIIPQVTGRSFDQFTPLDLTRSVYESFLQSSWIINDFKTEEERHFVCLWWKVRGLSERVLMAKNRARKDENLDAEGKQIALYTNIIQEKYPDYLEQFSKKFGRYKNSILPNWPKPGQLHAIAGVSKFHHDYIYKFHSLYSHSEPFAMIQLDYFLNNSIDVNEYVHFTAPYLIFFSVATLNNFRVLYPEIDVCINENQQLTDLIKYSTYYLQKEHWD</sequence>
<organism evidence="1 2">
    <name type="scientific">Pedobacter ginsengiterrae</name>
    <dbReference type="NCBI Taxonomy" id="871696"/>
    <lineage>
        <taxon>Bacteria</taxon>
        <taxon>Pseudomonadati</taxon>
        <taxon>Bacteroidota</taxon>
        <taxon>Sphingobacteriia</taxon>
        <taxon>Sphingobacteriales</taxon>
        <taxon>Sphingobacteriaceae</taxon>
        <taxon>Pedobacter</taxon>
    </lineage>
</organism>
<name>A0ABP7PV09_9SPHI</name>
<evidence type="ECO:0000313" key="2">
    <source>
        <dbReference type="Proteomes" id="UP001501081"/>
    </source>
</evidence>
<proteinExistence type="predicted"/>
<evidence type="ECO:0000313" key="1">
    <source>
        <dbReference type="EMBL" id="GAA3971405.1"/>
    </source>
</evidence>
<dbReference type="Proteomes" id="UP001501081">
    <property type="component" value="Unassembled WGS sequence"/>
</dbReference>
<dbReference type="InterPro" id="IPR043733">
    <property type="entry name" value="DUF5677"/>
</dbReference>
<reference evidence="2" key="1">
    <citation type="journal article" date="2019" name="Int. J. Syst. Evol. Microbiol.">
        <title>The Global Catalogue of Microorganisms (GCM) 10K type strain sequencing project: providing services to taxonomists for standard genome sequencing and annotation.</title>
        <authorList>
            <consortium name="The Broad Institute Genomics Platform"/>
            <consortium name="The Broad Institute Genome Sequencing Center for Infectious Disease"/>
            <person name="Wu L."/>
            <person name="Ma J."/>
        </authorList>
    </citation>
    <scope>NUCLEOTIDE SEQUENCE [LARGE SCALE GENOMIC DNA]</scope>
    <source>
        <strain evidence="2">JCM 17338</strain>
    </source>
</reference>
<accession>A0ABP7PV09</accession>
<gene>
    <name evidence="1" type="ORF">GCM10022246_24850</name>
</gene>
<comment type="caution">
    <text evidence="1">The sequence shown here is derived from an EMBL/GenBank/DDBJ whole genome shotgun (WGS) entry which is preliminary data.</text>
</comment>
<dbReference type="Pfam" id="PF18928">
    <property type="entry name" value="DUF5677"/>
    <property type="match status" value="1"/>
</dbReference>